<keyword evidence="2" id="KW-1185">Reference proteome</keyword>
<dbReference type="STRING" id="133383.A0A1R0H2A3"/>
<dbReference type="InterPro" id="IPR016024">
    <property type="entry name" value="ARM-type_fold"/>
</dbReference>
<reference evidence="1 2" key="1">
    <citation type="journal article" date="2016" name="Mol. Biol. Evol.">
        <title>Genome-Wide Survey of Gut Fungi (Harpellales) Reveals the First Horizontally Transferred Ubiquitin Gene from a Mosquito Host.</title>
        <authorList>
            <person name="Wang Y."/>
            <person name="White M.M."/>
            <person name="Kvist S."/>
            <person name="Moncalvo J.M."/>
        </authorList>
    </citation>
    <scope>NUCLEOTIDE SEQUENCE [LARGE SCALE GENOMIC DNA]</scope>
    <source>
        <strain evidence="1 2">ALG-7-W6</strain>
    </source>
</reference>
<dbReference type="InterPro" id="IPR011989">
    <property type="entry name" value="ARM-like"/>
</dbReference>
<organism evidence="1 2">
    <name type="scientific">Smittium mucronatum</name>
    <dbReference type="NCBI Taxonomy" id="133383"/>
    <lineage>
        <taxon>Eukaryota</taxon>
        <taxon>Fungi</taxon>
        <taxon>Fungi incertae sedis</taxon>
        <taxon>Zoopagomycota</taxon>
        <taxon>Kickxellomycotina</taxon>
        <taxon>Harpellomycetes</taxon>
        <taxon>Harpellales</taxon>
        <taxon>Legeriomycetaceae</taxon>
        <taxon>Smittium</taxon>
    </lineage>
</organism>
<accession>A0A1R0H2A3</accession>
<name>A0A1R0H2A3_9FUNG</name>
<dbReference type="Proteomes" id="UP000187455">
    <property type="component" value="Unassembled WGS sequence"/>
</dbReference>
<dbReference type="SUPFAM" id="SSF48371">
    <property type="entry name" value="ARM repeat"/>
    <property type="match status" value="1"/>
</dbReference>
<dbReference type="OrthoDB" id="5548673at2759"/>
<dbReference type="EMBL" id="LSSL01000998">
    <property type="protein sequence ID" value="OLY83237.1"/>
    <property type="molecule type" value="Genomic_DNA"/>
</dbReference>
<comment type="caution">
    <text evidence="1">The sequence shown here is derived from an EMBL/GenBank/DDBJ whole genome shotgun (WGS) entry which is preliminary data.</text>
</comment>
<evidence type="ECO:0000313" key="1">
    <source>
        <dbReference type="EMBL" id="OLY83237.1"/>
    </source>
</evidence>
<evidence type="ECO:0000313" key="2">
    <source>
        <dbReference type="Proteomes" id="UP000187455"/>
    </source>
</evidence>
<sequence>MGLEESLPPDALLTLVQNSLRSFGNSFDAEYLISKAADVAVSLALRLWPNGIWSEFPTWIIHNLNNDILVLRIIQSIGEEILEYQSEPIVSMRKSEFTSGISVAFLPLFIINDLYPEGFKLDSSGAGKRRNNSTKRLELIKPLQGNENGWIEAIFIILNNPEKSNKVREIAINALQSYLNWLPFLAFQKIPQIIISIRSLITNPSCLELKKYSLECLLTITSRNYPVSSEKTYISELLLDEYKIYNELNFLLGFINDQNNDLDPSEIIEFSRMIYKIITNVAENLIFYKKSSSPIPNSIIDIIGFMVSGLTSKYITVSEISACGLLSLNNNKDQIQKLNVTLFGELQPIIIQKMKHVFSIVSSKNKSLDWEDESDGILGGNFESESDYKLFAYGKLYTKLFDILKFIAKLDPLSFSIFVINQVGSLFQNGTNQIEHLETDSERCNLVNTGLALIEVAAKSLEHFNIDIQTIKDGKIDSFKETEVIESSNRIYNILIHYKCDNPEIIRLQLSKIESFSFLIQKKPELILTCLTFLTSFLSKPPSSTKSPTEPWSKVSYKASSVLETLVRSNTNIFWKYYFDFVSLSKQHSVDSNTPSQTKIMLWELLISFFTSDTPLDQSDQIPKPAELNELAINLISPVVTQFEELGKLLESPNKLLGMMGVDVIGFDSNKGSSIDNYLQRIRSSAKFRSDVYHILLTMNAFVKPLTRLFDLNDPINFGNKNLILKNVDETKLTLHIYISIIESIATKVIRISLELTRIIHLVFNHQLLNQVVSKDIPENIIKEHTLESINGWSQFLSMKLNPIPKIQTLPFENSYGESQRFYSSVSNILELANKIVGSLTYCPTVYYEIADFGSFYSSCMFGEANFLPLNVWKSIFINCLRPLIIGNTRPSTMAIPLENGNNNFNNKIKKVPVVKPPTVKQSSAVFSSFLENLNGFLVDKVVKMNLEFSSIHNSEGDMTEYESNYRLFMRSLSSFQSEMIEGLDFGRYIVNLGEFWNSEEMIPIFIKNKFSNSNLVKSGNKVLMGYEEGDMNSNYRSSNMFDMLKTSSDNNFALEVDHNGNMDSSPKPSFLNTNFLSFLVSNQPCTLGILRGISKILDTHDLISTRNLIISIEQIFPITLLYTINYTKYQALFSSTLEKTDSDSSFLEFLSVVKQTPVSKIKKSFSSIQNSPVEMLRFYSLLSEFSTTDLISQLIKMLSDIYYIELKEKIIHIIGTILYASISASSAPSINTQNSNYTGSFDNSLVTYNESNNHYWINAKQSLVNESMSILKERFNYQQTVNSLNTYFKNVLDFDSLSDTETSSYNNESGNNNGIFNEKKKGKFMFTVTKELLDPIINWKDSHDLLASANKNSDRIISAYKKKTSKNTVIIKEDGFGGGISGKNHNSLDVFDSSEFGEKEGFDLSNFIP</sequence>
<proteinExistence type="predicted"/>
<dbReference type="Gene3D" id="1.25.10.10">
    <property type="entry name" value="Leucine-rich Repeat Variant"/>
    <property type="match status" value="1"/>
</dbReference>
<gene>
    <name evidence="1" type="ORF">AYI68_g2632</name>
</gene>
<protein>
    <submittedName>
        <fullName evidence="1">Uncharacterized protein</fullName>
    </submittedName>
</protein>